<evidence type="ECO:0000256" key="10">
    <source>
        <dbReference type="ARBA" id="ARBA00023027"/>
    </source>
</evidence>
<dbReference type="PIRSF" id="PIRSF001604">
    <property type="entry name" value="LigA"/>
    <property type="match status" value="1"/>
</dbReference>
<dbReference type="InterPro" id="IPR004150">
    <property type="entry name" value="NAD_DNA_ligase_OB"/>
</dbReference>
<evidence type="ECO:0000256" key="14">
    <source>
        <dbReference type="HAMAP-Rule" id="MF_01588"/>
    </source>
</evidence>
<keyword evidence="11 14" id="KW-0234">DNA repair</keyword>
<feature type="binding site" evidence="14">
    <location>
        <position position="139"/>
    </location>
    <ligand>
        <name>NAD(+)</name>
        <dbReference type="ChEBI" id="CHEBI:57540"/>
    </ligand>
</feature>
<dbReference type="FunFam" id="1.10.287.610:FF:000002">
    <property type="entry name" value="DNA ligase"/>
    <property type="match status" value="1"/>
</dbReference>
<comment type="caution">
    <text evidence="16">The sequence shown here is derived from an EMBL/GenBank/DDBJ whole genome shotgun (WGS) entry which is preliminary data.</text>
</comment>
<dbReference type="GO" id="GO:0003911">
    <property type="term" value="F:DNA ligase (NAD+) activity"/>
    <property type="evidence" value="ECO:0007669"/>
    <property type="project" value="UniProtKB-UniRule"/>
</dbReference>
<feature type="binding site" evidence="14">
    <location>
        <position position="315"/>
    </location>
    <ligand>
        <name>NAD(+)</name>
        <dbReference type="ChEBI" id="CHEBI:57540"/>
    </ligand>
</feature>
<dbReference type="HAMAP" id="MF_01588">
    <property type="entry name" value="DNA_ligase_A"/>
    <property type="match status" value="1"/>
</dbReference>
<evidence type="ECO:0000256" key="7">
    <source>
        <dbReference type="ARBA" id="ARBA00022763"/>
    </source>
</evidence>
<evidence type="ECO:0000256" key="6">
    <source>
        <dbReference type="ARBA" id="ARBA00022723"/>
    </source>
</evidence>
<sequence length="666" mass="71494">MDAATAAAQVRINELMTEIDRHDYLYYVLDAPVIGDTEYDKLFRELKDLEKKHPELASPHSPTQKVGGHVVSALNPITHAIRMLSLDNAFNDDEFSRFNAVIVDECAVDDVEYTAEPKYDGLASSIIYVDGILTLGGTRGDGQTGDDITHNVRTIKNLPLRLTGDYPKLLEVRGEIFMPREVFNKINEDQAAVGGKLYANPRNAASGAARQLDSKVAAKRSLAFCAYSLARAEGKQFKTQMEAMLALQSWGIPITKGLKIVKGLQGAKQYWSEVLASRDSLPYEIDGVVFKVNKISQQEEMGFNSTTPRFAIAWKFPAQEESTSLIDVDSQVGRTGAITPVGRLKPVKVGGVTVSNATLHNWLIVESLNLHVGDTVLVRRAGDVIPQIMTADEKARDPAAAKIVRPACCPSCGSPVVMEESTLRCSADFECPAQRQEKIINSVSRKLMNIDGLGESSVAALCDLGILKDLSDVYRLTVDDILKVPGTGAVSSQKLINAIEASKATTLPRLIWSLGIREVGESTSKLLAAKFSTLDALMNATREELLEIEGVGDKTADFVIKALQPGAAIREMALAMIELGVTPEVIQAKGDALAGRTYVITGTLPTMNRDAAVAALEALGAKVSGSVSKKTTAVIAGSDAGGKLAKAGLLGVPVMDEEALKALVGM</sequence>
<evidence type="ECO:0000256" key="5">
    <source>
        <dbReference type="ARBA" id="ARBA00022705"/>
    </source>
</evidence>
<dbReference type="GO" id="GO:0003677">
    <property type="term" value="F:DNA binding"/>
    <property type="evidence" value="ECO:0007669"/>
    <property type="project" value="InterPro"/>
</dbReference>
<dbReference type="PANTHER" id="PTHR23389:SF9">
    <property type="entry name" value="DNA LIGASE"/>
    <property type="match status" value="1"/>
</dbReference>
<keyword evidence="9 14" id="KW-0460">Magnesium</keyword>
<organism evidence="16 17">
    <name type="scientific">Pseudomonas putida</name>
    <name type="common">Arthrobacter siderocapsulatus</name>
    <dbReference type="NCBI Taxonomy" id="303"/>
    <lineage>
        <taxon>Bacteria</taxon>
        <taxon>Pseudomonadati</taxon>
        <taxon>Pseudomonadota</taxon>
        <taxon>Gammaproteobacteria</taxon>
        <taxon>Pseudomonadales</taxon>
        <taxon>Pseudomonadaceae</taxon>
        <taxon>Pseudomonas</taxon>
    </lineage>
</organism>
<comment type="catalytic activity">
    <reaction evidence="12 14">
        <text>NAD(+) + (deoxyribonucleotide)n-3'-hydroxyl + 5'-phospho-(deoxyribonucleotide)m = (deoxyribonucleotide)n+m + AMP + beta-nicotinamide D-nucleotide.</text>
        <dbReference type="EC" id="6.5.1.2"/>
    </reaction>
</comment>
<evidence type="ECO:0000313" key="17">
    <source>
        <dbReference type="Proteomes" id="UP000637061"/>
    </source>
</evidence>
<dbReference type="InterPro" id="IPR012340">
    <property type="entry name" value="NA-bd_OB-fold"/>
</dbReference>
<dbReference type="PROSITE" id="PS50172">
    <property type="entry name" value="BRCT"/>
    <property type="match status" value="1"/>
</dbReference>
<feature type="binding site" evidence="14">
    <location>
        <position position="116"/>
    </location>
    <ligand>
        <name>NAD(+)</name>
        <dbReference type="ChEBI" id="CHEBI:57540"/>
    </ligand>
</feature>
<dbReference type="NCBIfam" id="TIGR00575">
    <property type="entry name" value="dnlj"/>
    <property type="match status" value="1"/>
</dbReference>
<comment type="caution">
    <text evidence="14">Lacks conserved residue(s) required for the propagation of feature annotation.</text>
</comment>
<feature type="binding site" evidence="14">
    <location>
        <begin position="36"/>
        <end position="40"/>
    </location>
    <ligand>
        <name>NAD(+)</name>
        <dbReference type="ChEBI" id="CHEBI:57540"/>
    </ligand>
</feature>
<dbReference type="InterPro" id="IPR001679">
    <property type="entry name" value="DNA_ligase"/>
</dbReference>
<dbReference type="Gene3D" id="1.10.150.20">
    <property type="entry name" value="5' to 3' exonuclease, C-terminal subdomain"/>
    <property type="match status" value="2"/>
</dbReference>
<dbReference type="NCBIfam" id="NF005932">
    <property type="entry name" value="PRK07956.1"/>
    <property type="match status" value="1"/>
</dbReference>
<dbReference type="Gene3D" id="3.40.50.10190">
    <property type="entry name" value="BRCT domain"/>
    <property type="match status" value="1"/>
</dbReference>
<evidence type="ECO:0000256" key="9">
    <source>
        <dbReference type="ARBA" id="ARBA00022842"/>
    </source>
</evidence>
<feature type="domain" description="BRCT" evidence="15">
    <location>
        <begin position="588"/>
        <end position="666"/>
    </location>
</feature>
<feature type="binding site" evidence="14">
    <location>
        <position position="412"/>
    </location>
    <ligand>
        <name>Zn(2+)</name>
        <dbReference type="ChEBI" id="CHEBI:29105"/>
    </ligand>
</feature>
<feature type="binding site" evidence="14">
    <location>
        <position position="175"/>
    </location>
    <ligand>
        <name>NAD(+)</name>
        <dbReference type="ChEBI" id="CHEBI:57540"/>
    </ligand>
</feature>
<dbReference type="Gene3D" id="2.40.50.140">
    <property type="entry name" value="Nucleic acid-binding proteins"/>
    <property type="match status" value="1"/>
</dbReference>
<dbReference type="Pfam" id="PF22745">
    <property type="entry name" value="Nlig-Ia"/>
    <property type="match status" value="1"/>
</dbReference>
<proteinExistence type="inferred from homology"/>
<dbReference type="GO" id="GO:0006281">
    <property type="term" value="P:DNA repair"/>
    <property type="evidence" value="ECO:0007669"/>
    <property type="project" value="UniProtKB-KW"/>
</dbReference>
<dbReference type="PROSITE" id="PS01056">
    <property type="entry name" value="DNA_LIGASE_N2"/>
    <property type="match status" value="1"/>
</dbReference>
<dbReference type="InterPro" id="IPR041663">
    <property type="entry name" value="DisA/LigA_HHH"/>
</dbReference>
<dbReference type="EC" id="6.5.1.2" evidence="2 14"/>
<dbReference type="SMART" id="SM00292">
    <property type="entry name" value="BRCT"/>
    <property type="match status" value="1"/>
</dbReference>
<dbReference type="RefSeq" id="WP_198746504.1">
    <property type="nucleotide sequence ID" value="NZ_JAEHTE010000002.1"/>
</dbReference>
<dbReference type="SMART" id="SM00278">
    <property type="entry name" value="HhH1"/>
    <property type="match status" value="3"/>
</dbReference>
<dbReference type="EMBL" id="JAEHTE010000002">
    <property type="protein sequence ID" value="MBI6882880.1"/>
    <property type="molecule type" value="Genomic_DNA"/>
</dbReference>
<reference evidence="16" key="1">
    <citation type="submission" date="2020-12" db="EMBL/GenBank/DDBJ databases">
        <title>Enhanced detection system for hospital associated transmission using whole genome sequencing surveillance.</title>
        <authorList>
            <person name="Harrison L.H."/>
            <person name="Van Tyne D."/>
            <person name="Marsh J.W."/>
            <person name="Griffith M.P."/>
            <person name="Snyder D.J."/>
            <person name="Cooper V.S."/>
            <person name="Mustapha M."/>
        </authorList>
    </citation>
    <scope>NUCLEOTIDE SEQUENCE</scope>
    <source>
        <strain evidence="16">PSB00042</strain>
    </source>
</reference>
<keyword evidence="10 14" id="KW-0520">NAD</keyword>
<evidence type="ECO:0000256" key="3">
    <source>
        <dbReference type="ARBA" id="ARBA00013308"/>
    </source>
</evidence>
<dbReference type="FunFam" id="3.30.470.30:FF:000001">
    <property type="entry name" value="DNA ligase"/>
    <property type="match status" value="1"/>
</dbReference>
<evidence type="ECO:0000313" key="16">
    <source>
        <dbReference type="EMBL" id="MBI6882880.1"/>
    </source>
</evidence>
<evidence type="ECO:0000256" key="8">
    <source>
        <dbReference type="ARBA" id="ARBA00022833"/>
    </source>
</evidence>
<dbReference type="AlphaFoldDB" id="A0A8I1JJY2"/>
<evidence type="ECO:0000256" key="2">
    <source>
        <dbReference type="ARBA" id="ARBA00012722"/>
    </source>
</evidence>
<dbReference type="InterPro" id="IPR010994">
    <property type="entry name" value="RuvA_2-like"/>
</dbReference>
<dbReference type="SUPFAM" id="SSF52113">
    <property type="entry name" value="BRCT domain"/>
    <property type="match status" value="1"/>
</dbReference>
<dbReference type="GO" id="GO:0046872">
    <property type="term" value="F:metal ion binding"/>
    <property type="evidence" value="ECO:0007669"/>
    <property type="project" value="UniProtKB-KW"/>
</dbReference>
<dbReference type="CDD" id="cd00114">
    <property type="entry name" value="LIGANc"/>
    <property type="match status" value="1"/>
</dbReference>
<dbReference type="PANTHER" id="PTHR23389">
    <property type="entry name" value="CHROMOSOME TRANSMISSION FIDELITY FACTOR 18"/>
    <property type="match status" value="1"/>
</dbReference>
<dbReference type="SUPFAM" id="SSF50249">
    <property type="entry name" value="Nucleic acid-binding proteins"/>
    <property type="match status" value="1"/>
</dbReference>
<dbReference type="InterPro" id="IPR036420">
    <property type="entry name" value="BRCT_dom_sf"/>
</dbReference>
<dbReference type="Pfam" id="PF01653">
    <property type="entry name" value="DNA_ligase_aden"/>
    <property type="match status" value="1"/>
</dbReference>
<accession>A0A8I1JJY2</accession>
<keyword evidence="6 14" id="KW-0479">Metal-binding</keyword>
<dbReference type="SUPFAM" id="SSF47781">
    <property type="entry name" value="RuvA domain 2-like"/>
    <property type="match status" value="1"/>
</dbReference>
<gene>
    <name evidence="14 16" type="primary">ligA</name>
    <name evidence="16" type="ORF">JEU22_03060</name>
</gene>
<dbReference type="InterPro" id="IPR013839">
    <property type="entry name" value="DNAligase_adenylation"/>
</dbReference>
<keyword evidence="4 14" id="KW-0436">Ligase</keyword>
<dbReference type="GO" id="GO:0006260">
    <property type="term" value="P:DNA replication"/>
    <property type="evidence" value="ECO:0007669"/>
    <property type="project" value="UniProtKB-KW"/>
</dbReference>
<feature type="binding site" evidence="14">
    <location>
        <position position="291"/>
    </location>
    <ligand>
        <name>NAD(+)</name>
        <dbReference type="ChEBI" id="CHEBI:57540"/>
    </ligand>
</feature>
<dbReference type="InterPro" id="IPR013840">
    <property type="entry name" value="DNAligase_N"/>
</dbReference>
<keyword evidence="8 14" id="KW-0862">Zinc</keyword>
<dbReference type="InterPro" id="IPR003583">
    <property type="entry name" value="Hlx-hairpin-Hlx_DNA-bd_motif"/>
</dbReference>
<dbReference type="Pfam" id="PF14520">
    <property type="entry name" value="HHH_5"/>
    <property type="match status" value="1"/>
</dbReference>
<dbReference type="SMART" id="SM00532">
    <property type="entry name" value="LIGANc"/>
    <property type="match status" value="1"/>
</dbReference>
<evidence type="ECO:0000259" key="15">
    <source>
        <dbReference type="PROSITE" id="PS50172"/>
    </source>
</evidence>
<evidence type="ECO:0000256" key="1">
    <source>
        <dbReference type="ARBA" id="ARBA00004067"/>
    </source>
</evidence>
<keyword evidence="7 14" id="KW-0227">DNA damage</keyword>
<comment type="similarity">
    <text evidence="13 14">Belongs to the NAD-dependent DNA ligase family. LigA subfamily.</text>
</comment>
<protein>
    <recommendedName>
        <fullName evidence="3 14">DNA ligase</fullName>
        <ecNumber evidence="2 14">6.5.1.2</ecNumber>
    </recommendedName>
    <alternativeName>
        <fullName evidence="14">Polydeoxyribonucleotide synthase [NAD(+)]</fullName>
    </alternativeName>
</protein>
<dbReference type="InterPro" id="IPR033136">
    <property type="entry name" value="DNA_ligase_CS"/>
</dbReference>
<evidence type="ECO:0000256" key="4">
    <source>
        <dbReference type="ARBA" id="ARBA00022598"/>
    </source>
</evidence>
<keyword evidence="5 14" id="KW-0235">DNA replication</keyword>
<feature type="active site" description="N6-AMP-lysine intermediate" evidence="14">
    <location>
        <position position="118"/>
    </location>
</feature>
<dbReference type="Gene3D" id="1.10.287.610">
    <property type="entry name" value="Helix hairpin bin"/>
    <property type="match status" value="1"/>
</dbReference>
<dbReference type="CDD" id="cd17748">
    <property type="entry name" value="BRCT_DNA_ligase_like"/>
    <property type="match status" value="1"/>
</dbReference>
<evidence type="ECO:0000256" key="11">
    <source>
        <dbReference type="ARBA" id="ARBA00023204"/>
    </source>
</evidence>
<dbReference type="SUPFAM" id="SSF56091">
    <property type="entry name" value="DNA ligase/mRNA capping enzyme, catalytic domain"/>
    <property type="match status" value="1"/>
</dbReference>
<feature type="binding site" evidence="14">
    <location>
        <position position="409"/>
    </location>
    <ligand>
        <name>Zn(2+)</name>
        <dbReference type="ChEBI" id="CHEBI:29105"/>
    </ligand>
</feature>
<dbReference type="Proteomes" id="UP000637061">
    <property type="component" value="Unassembled WGS sequence"/>
</dbReference>
<evidence type="ECO:0000256" key="12">
    <source>
        <dbReference type="ARBA" id="ARBA00034005"/>
    </source>
</evidence>
<dbReference type="InterPro" id="IPR001357">
    <property type="entry name" value="BRCT_dom"/>
</dbReference>
<keyword evidence="14" id="KW-0464">Manganese</keyword>
<name>A0A8I1JJY2_PSEPU</name>
<feature type="binding site" evidence="14">
    <location>
        <begin position="85"/>
        <end position="86"/>
    </location>
    <ligand>
        <name>NAD(+)</name>
        <dbReference type="ChEBI" id="CHEBI:57540"/>
    </ligand>
</feature>
<dbReference type="Gene3D" id="3.30.470.30">
    <property type="entry name" value="DNA ligase/mRNA capping enzyme"/>
    <property type="match status" value="1"/>
</dbReference>
<evidence type="ECO:0000256" key="13">
    <source>
        <dbReference type="ARBA" id="ARBA00060881"/>
    </source>
</evidence>
<dbReference type="Pfam" id="PF12826">
    <property type="entry name" value="HHH_2"/>
    <property type="match status" value="1"/>
</dbReference>
<dbReference type="FunFam" id="2.40.50.140:FF:000012">
    <property type="entry name" value="DNA ligase"/>
    <property type="match status" value="1"/>
</dbReference>
<dbReference type="Pfam" id="PF00533">
    <property type="entry name" value="BRCT"/>
    <property type="match status" value="1"/>
</dbReference>
<comment type="cofactor">
    <cofactor evidence="14">
        <name>Mg(2+)</name>
        <dbReference type="ChEBI" id="CHEBI:18420"/>
    </cofactor>
    <cofactor evidence="14">
        <name>Mn(2+)</name>
        <dbReference type="ChEBI" id="CHEBI:29035"/>
    </cofactor>
</comment>
<feature type="binding site" evidence="14">
    <location>
        <position position="431"/>
    </location>
    <ligand>
        <name>Zn(2+)</name>
        <dbReference type="ChEBI" id="CHEBI:29105"/>
    </ligand>
</feature>
<dbReference type="Pfam" id="PF03120">
    <property type="entry name" value="OB_DNA_ligase"/>
    <property type="match status" value="1"/>
</dbReference>
<comment type="function">
    <text evidence="1 14">DNA ligase that catalyzes the formation of phosphodiester linkages between 5'-phosphoryl and 3'-hydroxyl groups in double-stranded DNA using NAD as a coenzyme and as the energy source for the reaction. It is essential for DNA replication and repair of damaged DNA.</text>
</comment>